<accession>W5WEF8</accession>
<dbReference type="STRING" id="1449976.KALB_6218"/>
<gene>
    <name evidence="2" type="ORF">KALB_6218</name>
</gene>
<dbReference type="RefSeq" id="WP_025359480.1">
    <property type="nucleotide sequence ID" value="NZ_CP007155.1"/>
</dbReference>
<dbReference type="PROSITE" id="PS51725">
    <property type="entry name" value="ABM"/>
    <property type="match status" value="1"/>
</dbReference>
<name>W5WEF8_9PSEU</name>
<proteinExistence type="predicted"/>
<feature type="domain" description="ABM" evidence="1">
    <location>
        <begin position="11"/>
        <end position="101"/>
    </location>
</feature>
<dbReference type="SUPFAM" id="SSF54909">
    <property type="entry name" value="Dimeric alpha+beta barrel"/>
    <property type="match status" value="1"/>
</dbReference>
<dbReference type="EMBL" id="CP007155">
    <property type="protein sequence ID" value="AHH99578.1"/>
    <property type="molecule type" value="Genomic_DNA"/>
</dbReference>
<evidence type="ECO:0000313" key="2">
    <source>
        <dbReference type="EMBL" id="AHH99578.1"/>
    </source>
</evidence>
<dbReference type="OrthoDB" id="1494517at2"/>
<dbReference type="Pfam" id="PF03992">
    <property type="entry name" value="ABM"/>
    <property type="match status" value="1"/>
</dbReference>
<dbReference type="InterPro" id="IPR007138">
    <property type="entry name" value="ABM_dom"/>
</dbReference>
<dbReference type="HOGENOM" id="CLU_127577_4_1_11"/>
<dbReference type="AlphaFoldDB" id="W5WEF8"/>
<dbReference type="Proteomes" id="UP000019225">
    <property type="component" value="Chromosome"/>
</dbReference>
<organism evidence="2 3">
    <name type="scientific">Kutzneria albida DSM 43870</name>
    <dbReference type="NCBI Taxonomy" id="1449976"/>
    <lineage>
        <taxon>Bacteria</taxon>
        <taxon>Bacillati</taxon>
        <taxon>Actinomycetota</taxon>
        <taxon>Actinomycetes</taxon>
        <taxon>Pseudonocardiales</taxon>
        <taxon>Pseudonocardiaceae</taxon>
        <taxon>Kutzneria</taxon>
    </lineage>
</organism>
<sequence length="117" mass="12580">MTTIQADAPVATLINVFTVEPARQAELVAALNQATEQLFVGIPGFVSANIHASLDGARVVNYAQWASPEHFQAMLQRPDAQQHMGEIMRIADNTEPRLFIVCATHSVSAATTPPAGR</sequence>
<reference evidence="2 3" key="1">
    <citation type="journal article" date="2014" name="BMC Genomics">
        <title>Complete genome sequence of producer of the glycopeptide antibiotic Aculeximycin Kutzneria albida DSM 43870T, a representative of minor genus of Pseudonocardiaceae.</title>
        <authorList>
            <person name="Rebets Y."/>
            <person name="Tokovenko B."/>
            <person name="Lushchyk I."/>
            <person name="Ruckert C."/>
            <person name="Zaburannyi N."/>
            <person name="Bechthold A."/>
            <person name="Kalinowski J."/>
            <person name="Luzhetskyy A."/>
        </authorList>
    </citation>
    <scope>NUCLEOTIDE SEQUENCE [LARGE SCALE GENOMIC DNA]</scope>
    <source>
        <strain evidence="2">DSM 43870</strain>
    </source>
</reference>
<dbReference type="PATRIC" id="fig|1449976.3.peg.6240"/>
<dbReference type="eggNOG" id="COG1359">
    <property type="taxonomic scope" value="Bacteria"/>
</dbReference>
<dbReference type="InterPro" id="IPR011008">
    <property type="entry name" value="Dimeric_a/b-barrel"/>
</dbReference>
<evidence type="ECO:0000313" key="3">
    <source>
        <dbReference type="Proteomes" id="UP000019225"/>
    </source>
</evidence>
<dbReference type="Gene3D" id="3.30.70.100">
    <property type="match status" value="1"/>
</dbReference>
<evidence type="ECO:0000259" key="1">
    <source>
        <dbReference type="PROSITE" id="PS51725"/>
    </source>
</evidence>
<dbReference type="KEGG" id="kal:KALB_6218"/>
<keyword evidence="3" id="KW-1185">Reference proteome</keyword>
<protein>
    <recommendedName>
        <fullName evidence="1">ABM domain-containing protein</fullName>
    </recommendedName>
</protein>